<evidence type="ECO:0000313" key="2">
    <source>
        <dbReference type="Proteomes" id="UP001260959"/>
    </source>
</evidence>
<reference evidence="1 2" key="1">
    <citation type="submission" date="2023-08" db="EMBL/GenBank/DDBJ databases">
        <authorList>
            <person name="Maltman C."/>
        </authorList>
    </citation>
    <scope>NUCLEOTIDE SEQUENCE [LARGE SCALE GENOMIC DNA]</scope>
    <source>
        <strain evidence="1 2">ES2</strain>
    </source>
</reference>
<gene>
    <name evidence="1" type="ORF">REB14_03915</name>
</gene>
<dbReference type="RefSeq" id="WP_309521555.1">
    <property type="nucleotide sequence ID" value="NZ_JAVIXS010000001.1"/>
</dbReference>
<proteinExistence type="predicted"/>
<dbReference type="EMBL" id="JAVIXS010000001">
    <property type="protein sequence ID" value="MDR4951333.1"/>
    <property type="molecule type" value="Genomic_DNA"/>
</dbReference>
<accession>A0ABU1E0L7</accession>
<protein>
    <recommendedName>
        <fullName evidence="3">Lipoprotein</fullName>
    </recommendedName>
</protein>
<organism evidence="1 2">
    <name type="scientific">Chryseobacterium metallicongregator</name>
    <dbReference type="NCBI Taxonomy" id="3073042"/>
    <lineage>
        <taxon>Bacteria</taxon>
        <taxon>Pseudomonadati</taxon>
        <taxon>Bacteroidota</taxon>
        <taxon>Flavobacteriia</taxon>
        <taxon>Flavobacteriales</taxon>
        <taxon>Weeksellaceae</taxon>
        <taxon>Chryseobacterium group</taxon>
        <taxon>Chryseobacterium</taxon>
    </lineage>
</organism>
<evidence type="ECO:0000313" key="1">
    <source>
        <dbReference type="EMBL" id="MDR4951333.1"/>
    </source>
</evidence>
<sequence length="123" mass="14743">MMKPFLILLILSFHVFWSCKENSTQNKESSTSIKKENIIYTEISFDKQEFVLYQNVTQNESADFFPALYVTKLDEEPKTFCLTSTTEESFTDKIIINDKKIILRENYWDPNEERRKNDRLKRI</sequence>
<comment type="caution">
    <text evidence="1">The sequence shown here is derived from an EMBL/GenBank/DDBJ whole genome shotgun (WGS) entry which is preliminary data.</text>
</comment>
<dbReference type="Proteomes" id="UP001260959">
    <property type="component" value="Unassembled WGS sequence"/>
</dbReference>
<keyword evidence="2" id="KW-1185">Reference proteome</keyword>
<name>A0ABU1E0L7_9FLAO</name>
<evidence type="ECO:0008006" key="3">
    <source>
        <dbReference type="Google" id="ProtNLM"/>
    </source>
</evidence>